<dbReference type="Pfam" id="PF05957">
    <property type="entry name" value="DUF883"/>
    <property type="match status" value="1"/>
</dbReference>
<evidence type="ECO:0000256" key="5">
    <source>
        <dbReference type="ARBA" id="ARBA00022692"/>
    </source>
</evidence>
<evidence type="ECO:0000259" key="8">
    <source>
        <dbReference type="Pfam" id="PF05957"/>
    </source>
</evidence>
<dbReference type="Pfam" id="PF19029">
    <property type="entry name" value="DUF883_C"/>
    <property type="match status" value="1"/>
</dbReference>
<protein>
    <submittedName>
        <fullName evidence="10">Membrane-anchored ribosome-binding protein, inhibits growth in stationary phase, ElaB/YqjD/DUF883 family</fullName>
    </submittedName>
</protein>
<dbReference type="InterPro" id="IPR043604">
    <property type="entry name" value="DUF883_N"/>
</dbReference>
<dbReference type="EMBL" id="FNLO01000003">
    <property type="protein sequence ID" value="SDV47723.1"/>
    <property type="molecule type" value="Genomic_DNA"/>
</dbReference>
<evidence type="ECO:0000256" key="4">
    <source>
        <dbReference type="ARBA" id="ARBA00022519"/>
    </source>
</evidence>
<keyword evidence="5" id="KW-0812">Transmembrane</keyword>
<dbReference type="InterPro" id="IPR043605">
    <property type="entry name" value="DUF883_C"/>
</dbReference>
<accession>A0A1H2PMF9</accession>
<dbReference type="GO" id="GO:0043022">
    <property type="term" value="F:ribosome binding"/>
    <property type="evidence" value="ECO:0007669"/>
    <property type="project" value="InterPro"/>
</dbReference>
<evidence type="ECO:0000256" key="1">
    <source>
        <dbReference type="ARBA" id="ARBA00004377"/>
    </source>
</evidence>
<comment type="similarity">
    <text evidence="2">Belongs to the ElaB/YgaM/YqjD family.</text>
</comment>
<evidence type="ECO:0000256" key="2">
    <source>
        <dbReference type="ARBA" id="ARBA00010423"/>
    </source>
</evidence>
<dbReference type="PANTHER" id="PTHR35893">
    <property type="entry name" value="INNER MEMBRANE PROTEIN-RELATED"/>
    <property type="match status" value="1"/>
</dbReference>
<dbReference type="AlphaFoldDB" id="A0A1H2PMF9"/>
<organism evidence="10 11">
    <name type="scientific">Chitinasiproducens palmae</name>
    <dbReference type="NCBI Taxonomy" id="1770053"/>
    <lineage>
        <taxon>Bacteria</taxon>
        <taxon>Pseudomonadati</taxon>
        <taxon>Pseudomonadota</taxon>
        <taxon>Betaproteobacteria</taxon>
        <taxon>Burkholderiales</taxon>
        <taxon>Burkholderiaceae</taxon>
        <taxon>Chitinasiproducens</taxon>
    </lineage>
</organism>
<dbReference type="Proteomes" id="UP000243719">
    <property type="component" value="Unassembled WGS sequence"/>
</dbReference>
<name>A0A1H2PMF9_9BURK</name>
<evidence type="ECO:0000259" key="9">
    <source>
        <dbReference type="Pfam" id="PF19029"/>
    </source>
</evidence>
<keyword evidence="3" id="KW-1003">Cell membrane</keyword>
<evidence type="ECO:0000256" key="3">
    <source>
        <dbReference type="ARBA" id="ARBA00022475"/>
    </source>
</evidence>
<evidence type="ECO:0000256" key="7">
    <source>
        <dbReference type="ARBA" id="ARBA00023136"/>
    </source>
</evidence>
<evidence type="ECO:0000313" key="11">
    <source>
        <dbReference type="Proteomes" id="UP000243719"/>
    </source>
</evidence>
<keyword evidence="6" id="KW-1133">Transmembrane helix</keyword>
<dbReference type="RefSeq" id="WP_091906432.1">
    <property type="nucleotide sequence ID" value="NZ_FNLO01000003.1"/>
</dbReference>
<comment type="subcellular location">
    <subcellularLocation>
        <location evidence="1">Cell inner membrane</location>
        <topology evidence="1">Single-pass membrane protein</topology>
    </subcellularLocation>
</comment>
<keyword evidence="7" id="KW-0472">Membrane</keyword>
<evidence type="ECO:0000313" key="10">
    <source>
        <dbReference type="EMBL" id="SDV47723.1"/>
    </source>
</evidence>
<dbReference type="OrthoDB" id="9181874at2"/>
<gene>
    <name evidence="10" type="ORF">SAMN05216551_103247</name>
</gene>
<sequence>MSDTSTSVQLSLGKAKISEDLRVLLSDVQELVRLTATASGEGIEELRGRLGERVQALRGTAGERFQTLRGSAGGVHATAMSSCRSAYDCADSYVQEKPWQAVGIGVGVGILIGALLSR</sequence>
<keyword evidence="4" id="KW-0997">Cell inner membrane</keyword>
<reference evidence="11" key="1">
    <citation type="submission" date="2016-09" db="EMBL/GenBank/DDBJ databases">
        <authorList>
            <person name="Varghese N."/>
            <person name="Submissions S."/>
        </authorList>
    </citation>
    <scope>NUCLEOTIDE SEQUENCE [LARGE SCALE GENOMIC DNA]</scope>
    <source>
        <strain evidence="11">JS23</strain>
    </source>
</reference>
<keyword evidence="11" id="KW-1185">Reference proteome</keyword>
<dbReference type="GO" id="GO:0005886">
    <property type="term" value="C:plasma membrane"/>
    <property type="evidence" value="ECO:0007669"/>
    <property type="project" value="UniProtKB-SubCell"/>
</dbReference>
<dbReference type="STRING" id="1770053.SAMN05216551_103247"/>
<feature type="domain" description="DUF883" evidence="9">
    <location>
        <begin position="90"/>
        <end position="118"/>
    </location>
</feature>
<proteinExistence type="inferred from homology"/>
<evidence type="ECO:0000256" key="6">
    <source>
        <dbReference type="ARBA" id="ARBA00022989"/>
    </source>
</evidence>
<dbReference type="InterPro" id="IPR010279">
    <property type="entry name" value="YqjD/ElaB"/>
</dbReference>
<feature type="domain" description="DUF883" evidence="8">
    <location>
        <begin position="16"/>
        <end position="62"/>
    </location>
</feature>
<dbReference type="PANTHER" id="PTHR35893:SF3">
    <property type="entry name" value="INNER MEMBRANE PROTEIN"/>
    <property type="match status" value="1"/>
</dbReference>